<feature type="region of interest" description="Disordered" evidence="8">
    <location>
        <begin position="1"/>
        <end position="20"/>
    </location>
</feature>
<keyword evidence="6" id="KW-0067">ATP-binding</keyword>
<evidence type="ECO:0000259" key="11">
    <source>
        <dbReference type="PROSITE" id="PS51194"/>
    </source>
</evidence>
<feature type="region of interest" description="Disordered" evidence="8">
    <location>
        <begin position="30"/>
        <end position="54"/>
    </location>
</feature>
<dbReference type="Pfam" id="PF00270">
    <property type="entry name" value="DEAD"/>
    <property type="match status" value="1"/>
</dbReference>
<feature type="compositionally biased region" description="Polar residues" evidence="8">
    <location>
        <begin position="120"/>
        <end position="161"/>
    </location>
</feature>
<proteinExistence type="inferred from homology"/>
<dbReference type="PROSITE" id="PS00039">
    <property type="entry name" value="DEAD_ATP_HELICASE"/>
    <property type="match status" value="1"/>
</dbReference>
<evidence type="ECO:0000256" key="3">
    <source>
        <dbReference type="ARBA" id="ARBA00022741"/>
    </source>
</evidence>
<dbReference type="InterPro" id="IPR001878">
    <property type="entry name" value="Znf_CCHC"/>
</dbReference>
<feature type="domain" description="Helicase ATP-binding" evidence="10">
    <location>
        <begin position="407"/>
        <end position="604"/>
    </location>
</feature>
<dbReference type="WBParaSite" id="ACRNAN_scaffold4166.g31126.t1">
    <property type="protein sequence ID" value="ACRNAN_scaffold4166.g31126.t1"/>
    <property type="gene ID" value="ACRNAN_scaffold4166.g31126"/>
</dbReference>
<evidence type="ECO:0000256" key="7">
    <source>
        <dbReference type="PROSITE-ProRule" id="PRU00047"/>
    </source>
</evidence>
<keyword evidence="7" id="KW-0863">Zinc-finger</keyword>
<feature type="compositionally biased region" description="Polar residues" evidence="8">
    <location>
        <begin position="975"/>
        <end position="985"/>
    </location>
</feature>
<dbReference type="InterPro" id="IPR000629">
    <property type="entry name" value="RNA-helicase_DEAD-box_CS"/>
</dbReference>
<dbReference type="Gene3D" id="3.40.50.300">
    <property type="entry name" value="P-loop containing nucleotide triphosphate hydrolases"/>
    <property type="match status" value="2"/>
</dbReference>
<dbReference type="AlphaFoldDB" id="A0A914DVN2"/>
<feature type="compositionally biased region" description="Polar residues" evidence="8">
    <location>
        <begin position="75"/>
        <end position="93"/>
    </location>
</feature>
<evidence type="ECO:0000313" key="13">
    <source>
        <dbReference type="WBParaSite" id="ACRNAN_scaffold4166.g31126.t1"/>
    </source>
</evidence>
<dbReference type="InterPro" id="IPR036875">
    <property type="entry name" value="Znf_CCHC_sf"/>
</dbReference>
<dbReference type="GO" id="GO:0003724">
    <property type="term" value="F:RNA helicase activity"/>
    <property type="evidence" value="ECO:0007669"/>
    <property type="project" value="UniProtKB-EC"/>
</dbReference>
<evidence type="ECO:0000256" key="2">
    <source>
        <dbReference type="ARBA" id="ARBA00012552"/>
    </source>
</evidence>
<keyword evidence="3" id="KW-0547">Nucleotide-binding</keyword>
<evidence type="ECO:0000259" key="9">
    <source>
        <dbReference type="PROSITE" id="PS50158"/>
    </source>
</evidence>
<keyword evidence="4" id="KW-0378">Hydrolase</keyword>
<feature type="compositionally biased region" description="Polar residues" evidence="8">
    <location>
        <begin position="1"/>
        <end position="12"/>
    </location>
</feature>
<dbReference type="SMART" id="SM00343">
    <property type="entry name" value="ZnF_C2HC"/>
    <property type="match status" value="2"/>
</dbReference>
<dbReference type="InterPro" id="IPR011545">
    <property type="entry name" value="DEAD/DEAH_box_helicase_dom"/>
</dbReference>
<feature type="compositionally biased region" description="Polar residues" evidence="8">
    <location>
        <begin position="238"/>
        <end position="264"/>
    </location>
</feature>
<evidence type="ECO:0000256" key="8">
    <source>
        <dbReference type="SAM" id="MobiDB-lite"/>
    </source>
</evidence>
<keyword evidence="7" id="KW-0479">Metal-binding</keyword>
<reference evidence="13" key="1">
    <citation type="submission" date="2022-11" db="UniProtKB">
        <authorList>
            <consortium name="WormBaseParasite"/>
        </authorList>
    </citation>
    <scope>IDENTIFICATION</scope>
</reference>
<keyword evidence="12" id="KW-1185">Reference proteome</keyword>
<dbReference type="EC" id="3.6.4.13" evidence="2"/>
<feature type="domain" description="CCHC-type" evidence="9">
    <location>
        <begin position="297"/>
        <end position="312"/>
    </location>
</feature>
<dbReference type="PROSITE" id="PS51192">
    <property type="entry name" value="HELICASE_ATP_BIND_1"/>
    <property type="match status" value="1"/>
</dbReference>
<dbReference type="GO" id="GO:0016787">
    <property type="term" value="F:hydrolase activity"/>
    <property type="evidence" value="ECO:0007669"/>
    <property type="project" value="UniProtKB-KW"/>
</dbReference>
<feature type="domain" description="Helicase C-terminal" evidence="11">
    <location>
        <begin position="641"/>
        <end position="795"/>
    </location>
</feature>
<dbReference type="PROSITE" id="PS51194">
    <property type="entry name" value="HELICASE_CTER"/>
    <property type="match status" value="1"/>
</dbReference>
<dbReference type="Gene3D" id="4.10.60.10">
    <property type="entry name" value="Zinc finger, CCHC-type"/>
    <property type="match status" value="2"/>
</dbReference>
<dbReference type="SUPFAM" id="SSF52540">
    <property type="entry name" value="P-loop containing nucleoside triphosphate hydrolases"/>
    <property type="match status" value="1"/>
</dbReference>
<evidence type="ECO:0000256" key="1">
    <source>
        <dbReference type="ARBA" id="ARBA00010132"/>
    </source>
</evidence>
<dbReference type="SUPFAM" id="SSF57756">
    <property type="entry name" value="Retrovirus zinc finger-like domains"/>
    <property type="match status" value="1"/>
</dbReference>
<dbReference type="SMART" id="SM00490">
    <property type="entry name" value="HELICc"/>
    <property type="match status" value="1"/>
</dbReference>
<evidence type="ECO:0000313" key="12">
    <source>
        <dbReference type="Proteomes" id="UP000887540"/>
    </source>
</evidence>
<evidence type="ECO:0000259" key="10">
    <source>
        <dbReference type="PROSITE" id="PS51192"/>
    </source>
</evidence>
<evidence type="ECO:0000256" key="6">
    <source>
        <dbReference type="ARBA" id="ARBA00022840"/>
    </source>
</evidence>
<dbReference type="GO" id="GO:0008270">
    <property type="term" value="F:zinc ion binding"/>
    <property type="evidence" value="ECO:0007669"/>
    <property type="project" value="UniProtKB-KW"/>
</dbReference>
<sequence>MNESSGQSNFGFSSVKRGRGCGQFGRGTITFGKNGTNGGESAEKTQISFGSGRGVGLRGRGNSTFGQQQAFRIDSSTGDTFGSENLGQRNTSAFKVESTEQPRGGIRGSLRGRGDVQRGVRSSTFGQQQTFGNDSSTGGTFGSENFGQRNSSAFGVESTEQPRVGIHGGLRGRGDVQRGGARSSTFGQQQTFGNDSSIGGTFGSENFGQRNSSAFGGEPTKQPQEVFGDGIRGRGRQRLTTSFGGFGSNQSRGMSSNQGFSKSQGGRGGDPSGCYRCNKVGHFSRDCPELPKKSSGCYRCGKIGHFSRDCPESPKEKEQFHMDGEPINRKYVPETRLVDELYLEDKAHEKEYSEIVDDDEDVTVTPNDPHVMKLDTWLDAQFEELLYKNIIERAKYVRPRKIQAYTIPFISRAIDVLGHAETGAGKTAAYMLPIVDYCLKKKKATYDGYDSSDIPEEVYPSPYALIILPTRELALQICEQGRKFAAGSKVQVHAIYGGCNYNGLYRQLLKGCDILCATPGILRMMVQRGDFSLKEIMFLVLDEADRLLIQGNDPSLSFTKVLGEIFATPNFPPKNDRVNLMFSATFTTDVQNLARNMVLRESAVMVSNGKWQASNHRISQNVMLVHSQKKFDTLKTIMKMELEDAKEKNPDDPKIRPIIIYVDSKRRSKQLALYLSTSNIPSTLINGDMSQDAREKALNEFRSNRIPVLVATDVLSRGIDIKELDYVINCDLTDEIATYVHRIGRTGRIREGMATTFFDPNNARDCQFAKHLIQVEQENTSDFEQASPKNIQEIPTPPLANLNPPNTEQSTQKILLELLESNLSSLSINSSPALQTLDHEQLYPTTGTSSQISTKGSICTNDSPIFEAEYFGIADDEETLVPDEANVTFEGEQIMFTIGTTEMEQVQPVYTVDEDEEPLDFGLPDESEQLYTAMDTSSIQPVATLQIAPFVIPAQSQKIVPIMVQPIAVPVATKTQDQPAANPQTKPEFYNEENEWNNF</sequence>
<dbReference type="GO" id="GO:0019899">
    <property type="term" value="F:enzyme binding"/>
    <property type="evidence" value="ECO:0007669"/>
    <property type="project" value="UniProtKB-ARBA"/>
</dbReference>
<name>A0A914DVN2_9BILA</name>
<comment type="similarity">
    <text evidence="1">Belongs to the DEAD box helicase family. DDX4/VASA subfamily.</text>
</comment>
<dbReference type="InterPro" id="IPR014001">
    <property type="entry name" value="Helicase_ATP-bd"/>
</dbReference>
<evidence type="ECO:0000256" key="4">
    <source>
        <dbReference type="ARBA" id="ARBA00022801"/>
    </source>
</evidence>
<dbReference type="Pfam" id="PF00271">
    <property type="entry name" value="Helicase_C"/>
    <property type="match status" value="1"/>
</dbReference>
<dbReference type="GO" id="GO:0043186">
    <property type="term" value="C:P granule"/>
    <property type="evidence" value="ECO:0007669"/>
    <property type="project" value="UniProtKB-ARBA"/>
</dbReference>
<dbReference type="GO" id="GO:0003676">
    <property type="term" value="F:nucleic acid binding"/>
    <property type="evidence" value="ECO:0007669"/>
    <property type="project" value="InterPro"/>
</dbReference>
<feature type="compositionally biased region" description="Polar residues" evidence="8">
    <location>
        <begin position="182"/>
        <end position="214"/>
    </location>
</feature>
<keyword evidence="5" id="KW-0347">Helicase</keyword>
<evidence type="ECO:0000256" key="5">
    <source>
        <dbReference type="ARBA" id="ARBA00022806"/>
    </source>
</evidence>
<feature type="domain" description="CCHC-type" evidence="9">
    <location>
        <begin position="274"/>
        <end position="289"/>
    </location>
</feature>
<organism evidence="12 13">
    <name type="scientific">Acrobeloides nanus</name>
    <dbReference type="NCBI Taxonomy" id="290746"/>
    <lineage>
        <taxon>Eukaryota</taxon>
        <taxon>Metazoa</taxon>
        <taxon>Ecdysozoa</taxon>
        <taxon>Nematoda</taxon>
        <taxon>Chromadorea</taxon>
        <taxon>Rhabditida</taxon>
        <taxon>Tylenchina</taxon>
        <taxon>Cephalobomorpha</taxon>
        <taxon>Cephaloboidea</taxon>
        <taxon>Cephalobidae</taxon>
        <taxon>Acrobeloides</taxon>
    </lineage>
</organism>
<accession>A0A914DVN2</accession>
<dbReference type="Pfam" id="PF00098">
    <property type="entry name" value="zf-CCHC"/>
    <property type="match status" value="2"/>
</dbReference>
<dbReference type="InterPro" id="IPR001650">
    <property type="entry name" value="Helicase_C-like"/>
</dbReference>
<keyword evidence="7" id="KW-0862">Zinc</keyword>
<protein>
    <recommendedName>
        <fullName evidence="2">RNA helicase</fullName>
        <ecNumber evidence="2">3.6.4.13</ecNumber>
    </recommendedName>
</protein>
<dbReference type="InterPro" id="IPR027417">
    <property type="entry name" value="P-loop_NTPase"/>
</dbReference>
<feature type="region of interest" description="Disordered" evidence="8">
    <location>
        <begin position="75"/>
        <end position="271"/>
    </location>
</feature>
<dbReference type="GO" id="GO:0005524">
    <property type="term" value="F:ATP binding"/>
    <property type="evidence" value="ECO:0007669"/>
    <property type="project" value="UniProtKB-KW"/>
</dbReference>
<feature type="compositionally biased region" description="Acidic residues" evidence="8">
    <location>
        <begin position="990"/>
        <end position="999"/>
    </location>
</feature>
<dbReference type="CDD" id="cd18787">
    <property type="entry name" value="SF2_C_DEAD"/>
    <property type="match status" value="1"/>
</dbReference>
<dbReference type="PANTHER" id="PTHR47958">
    <property type="entry name" value="ATP-DEPENDENT RNA HELICASE DBP3"/>
    <property type="match status" value="1"/>
</dbReference>
<dbReference type="Proteomes" id="UP000887540">
    <property type="component" value="Unplaced"/>
</dbReference>
<dbReference type="PROSITE" id="PS50158">
    <property type="entry name" value="ZF_CCHC"/>
    <property type="match status" value="2"/>
</dbReference>
<dbReference type="SMART" id="SM00487">
    <property type="entry name" value="DEXDc"/>
    <property type="match status" value="1"/>
</dbReference>
<feature type="region of interest" description="Disordered" evidence="8">
    <location>
        <begin position="975"/>
        <end position="999"/>
    </location>
</feature>